<reference evidence="1 2" key="1">
    <citation type="submission" date="2020-04" db="EMBL/GenBank/DDBJ databases">
        <title>Flammeovirga sp. SR4, a novel species isolated from seawater.</title>
        <authorList>
            <person name="Wang X."/>
        </authorList>
    </citation>
    <scope>NUCLEOTIDE SEQUENCE [LARGE SCALE GENOMIC DNA]</scope>
    <source>
        <strain evidence="1 2">ATCC 23126</strain>
    </source>
</reference>
<keyword evidence="2" id="KW-1185">Reference proteome</keyword>
<gene>
    <name evidence="1" type="ORF">HHU12_05680</name>
</gene>
<dbReference type="RefSeq" id="WP_205959790.1">
    <property type="nucleotide sequence ID" value="NZ_JABANE010000010.1"/>
</dbReference>
<evidence type="ECO:0000313" key="1">
    <source>
        <dbReference type="EMBL" id="NME67449.1"/>
    </source>
</evidence>
<dbReference type="EMBL" id="JABANE010000010">
    <property type="protein sequence ID" value="NME67449.1"/>
    <property type="molecule type" value="Genomic_DNA"/>
</dbReference>
<proteinExistence type="predicted"/>
<protein>
    <submittedName>
        <fullName evidence="1">Uncharacterized protein</fullName>
    </submittedName>
</protein>
<comment type="caution">
    <text evidence="1">The sequence shown here is derived from an EMBL/GenBank/DDBJ whole genome shotgun (WGS) entry which is preliminary data.</text>
</comment>
<organism evidence="1 2">
    <name type="scientific">Flammeovirga aprica JL-4</name>
    <dbReference type="NCBI Taxonomy" id="694437"/>
    <lineage>
        <taxon>Bacteria</taxon>
        <taxon>Pseudomonadati</taxon>
        <taxon>Bacteroidota</taxon>
        <taxon>Cytophagia</taxon>
        <taxon>Cytophagales</taxon>
        <taxon>Flammeovirgaceae</taxon>
        <taxon>Flammeovirga</taxon>
    </lineage>
</organism>
<evidence type="ECO:0000313" key="2">
    <source>
        <dbReference type="Proteomes" id="UP000576082"/>
    </source>
</evidence>
<dbReference type="AlphaFoldDB" id="A0A7X9P0S9"/>
<accession>A0A7X9P0S9</accession>
<name>A0A7X9P0S9_9BACT</name>
<dbReference type="Proteomes" id="UP000576082">
    <property type="component" value="Unassembled WGS sequence"/>
</dbReference>
<sequence>MRIKEQFILFLFVFFLYNIAMAQEIVQFESGKKISYREEEWMEPFVTIPYLKLSPNSREFDTLQSIYFSDVVHNDSIYIFGKINPQLYISALPEGYCAISLNEENEIMDVKSLSYYSNPDCDEKISTVVNDTTLSVIFLDGYKRRLEKYTLVQRDHYFVKKDSRVIKTFSSFEEWELFYFHYED</sequence>